<dbReference type="Pfam" id="PF00583">
    <property type="entry name" value="Acetyltransf_1"/>
    <property type="match status" value="1"/>
</dbReference>
<evidence type="ECO:0000313" key="3">
    <source>
        <dbReference type="Proteomes" id="UP000031473"/>
    </source>
</evidence>
<dbReference type="EMBL" id="JSYL01000005">
    <property type="protein sequence ID" value="KIA88890.1"/>
    <property type="molecule type" value="Genomic_DNA"/>
</dbReference>
<accession>A0A0C1D533</accession>
<comment type="caution">
    <text evidence="2">The sequence shown here is derived from an EMBL/GenBank/DDBJ whole genome shotgun (WGS) entry which is preliminary data.</text>
</comment>
<dbReference type="PROSITE" id="PS51186">
    <property type="entry name" value="GNAT"/>
    <property type="match status" value="1"/>
</dbReference>
<gene>
    <name evidence="2" type="ORF">OA86_09605</name>
</gene>
<evidence type="ECO:0000313" key="2">
    <source>
        <dbReference type="EMBL" id="KIA88890.1"/>
    </source>
</evidence>
<dbReference type="InterPro" id="IPR000182">
    <property type="entry name" value="GNAT_dom"/>
</dbReference>
<dbReference type="AlphaFoldDB" id="A0A0C1D533"/>
<reference evidence="2 3" key="1">
    <citation type="submission" date="2014-10" db="EMBL/GenBank/DDBJ databases">
        <title>Kaistella jeonii genome.</title>
        <authorList>
            <person name="Clayton J.T."/>
            <person name="Newman J.D."/>
        </authorList>
    </citation>
    <scope>NUCLEOTIDE SEQUENCE [LARGE SCALE GENOMIC DNA]</scope>
    <source>
        <strain evidence="2 3">DSM 17048</strain>
    </source>
</reference>
<organism evidence="2 3">
    <name type="scientific">Kaistella jeonii</name>
    <dbReference type="NCBI Taxonomy" id="266749"/>
    <lineage>
        <taxon>Bacteria</taxon>
        <taxon>Pseudomonadati</taxon>
        <taxon>Bacteroidota</taxon>
        <taxon>Flavobacteriia</taxon>
        <taxon>Flavobacteriales</taxon>
        <taxon>Weeksellaceae</taxon>
        <taxon>Chryseobacterium group</taxon>
        <taxon>Kaistella</taxon>
    </lineage>
</organism>
<dbReference type="GO" id="GO:0016747">
    <property type="term" value="F:acyltransferase activity, transferring groups other than amino-acyl groups"/>
    <property type="evidence" value="ECO:0007669"/>
    <property type="project" value="InterPro"/>
</dbReference>
<sequence>MTISNSTLYDIPEIFRLYKLATDFQTIAFPGNIWPEFDHDFIATEVIENRQFKIVIDNKIACIWAITYSDAGIWEEKENNDAIYIHRIATNLEFRGNNFVQMIANWSKDFGKKENKKFIRMDTCGQNDRLINHYKKCGFQFLGMKKLKNSSELQAHYHNADVCFFEIDLD</sequence>
<dbReference type="SUPFAM" id="SSF55729">
    <property type="entry name" value="Acyl-CoA N-acyltransferases (Nat)"/>
    <property type="match status" value="1"/>
</dbReference>
<dbReference type="Proteomes" id="UP000031473">
    <property type="component" value="Unassembled WGS sequence"/>
</dbReference>
<keyword evidence="2" id="KW-0808">Transferase</keyword>
<dbReference type="RefSeq" id="WP_039352209.1">
    <property type="nucleotide sequence ID" value="NZ_FOLA01000007.1"/>
</dbReference>
<dbReference type="Gene3D" id="3.40.630.30">
    <property type="match status" value="1"/>
</dbReference>
<name>A0A0C1D533_9FLAO</name>
<dbReference type="InterPro" id="IPR016181">
    <property type="entry name" value="Acyl_CoA_acyltransferase"/>
</dbReference>
<evidence type="ECO:0000259" key="1">
    <source>
        <dbReference type="PROSITE" id="PS51186"/>
    </source>
</evidence>
<proteinExistence type="predicted"/>
<protein>
    <submittedName>
        <fullName evidence="2">GNAT family acetyltransferase</fullName>
    </submittedName>
</protein>
<feature type="domain" description="N-acetyltransferase" evidence="1">
    <location>
        <begin position="1"/>
        <end position="170"/>
    </location>
</feature>
<dbReference type="STRING" id="266749.SAMN05421876_1077"/>
<dbReference type="OrthoDB" id="758560at2"/>
<keyword evidence="3" id="KW-1185">Reference proteome</keyword>